<sequence length="386" mass="44091">MTWAMCDRKVKERFVSYGPEPIIPPNLIVNPIAWTQDQDIQHATLQEPAPPECPEGKIVPRSQRQDLLGTAHQSPGSGHPGSKRTLSLLQTRYWWPSMRCDTIRYVQSCSVYAISNSPRMLPTGKLVPLSIPERPWSHLCVDFVTDLPSSEGNACVLVIVDRFSKSCKFVPLQGLPTAMETAEHQVFRHFGIPEEIEEIVSDRGPQFISHVWKAFFRLLCVTVNLSSGYHPQTNGQTERKIQEIGRYLRAYCSEDQHSWSRFLPWAEYAQNSLRQDTTGLTPFQCVLCYQPPLFPWTEEPSNVPAVDHWFRESERVWDSAHHHLQRANPRELKRDPLLQKSWTNHPSTRSTRSWTHDDCSVRHSPQPPSPATSPGAPPTRSSSPEF</sequence>
<dbReference type="SUPFAM" id="SSF53098">
    <property type="entry name" value="Ribonuclease H-like"/>
    <property type="match status" value="1"/>
</dbReference>
<evidence type="ECO:0000256" key="1">
    <source>
        <dbReference type="ARBA" id="ARBA00039658"/>
    </source>
</evidence>
<feature type="compositionally biased region" description="Basic and acidic residues" evidence="2">
    <location>
        <begin position="328"/>
        <end position="337"/>
    </location>
</feature>
<evidence type="ECO:0000313" key="5">
    <source>
        <dbReference type="Proteomes" id="UP000830375"/>
    </source>
</evidence>
<feature type="region of interest" description="Disordered" evidence="2">
    <location>
        <begin position="325"/>
        <end position="386"/>
    </location>
</feature>
<feature type="compositionally biased region" description="Polar residues" evidence="2">
    <location>
        <begin position="340"/>
        <end position="353"/>
    </location>
</feature>
<dbReference type="Gene3D" id="3.30.420.10">
    <property type="entry name" value="Ribonuclease H-like superfamily/Ribonuclease H"/>
    <property type="match status" value="1"/>
</dbReference>
<evidence type="ECO:0000313" key="4">
    <source>
        <dbReference type="EMBL" id="KAI2665246.1"/>
    </source>
</evidence>
<dbReference type="PANTHER" id="PTHR37984">
    <property type="entry name" value="PROTEIN CBG26694"/>
    <property type="match status" value="1"/>
</dbReference>
<gene>
    <name evidence="4" type="ORF">H4Q32_021471</name>
</gene>
<dbReference type="InterPro" id="IPR001584">
    <property type="entry name" value="Integrase_cat-core"/>
</dbReference>
<name>A0ABQ8MSS3_LABRO</name>
<accession>A0ABQ8MSS3</accession>
<dbReference type="InterPro" id="IPR036397">
    <property type="entry name" value="RNaseH_sf"/>
</dbReference>
<proteinExistence type="predicted"/>
<dbReference type="EMBL" id="JACTAM010000004">
    <property type="protein sequence ID" value="KAI2665246.1"/>
    <property type="molecule type" value="Genomic_DNA"/>
</dbReference>
<reference evidence="4 5" key="1">
    <citation type="submission" date="2022-01" db="EMBL/GenBank/DDBJ databases">
        <title>A high-quality chromosome-level genome assembly of rohu carp, Labeo rohita.</title>
        <authorList>
            <person name="Arick M.A. II"/>
            <person name="Hsu C.-Y."/>
            <person name="Magbanua Z."/>
            <person name="Pechanova O."/>
            <person name="Grover C."/>
            <person name="Miller E."/>
            <person name="Thrash A."/>
            <person name="Ezzel L."/>
            <person name="Alam S."/>
            <person name="Benzie J."/>
            <person name="Hamilton M."/>
            <person name="Karsi A."/>
            <person name="Lawrence M.L."/>
            <person name="Peterson D.G."/>
        </authorList>
    </citation>
    <scope>NUCLEOTIDE SEQUENCE [LARGE SCALE GENOMIC DNA]</scope>
    <source>
        <strain evidence="5">BAU-BD-2019</strain>
        <tissue evidence="4">Blood</tissue>
    </source>
</reference>
<organism evidence="4 5">
    <name type="scientific">Labeo rohita</name>
    <name type="common">Indian major carp</name>
    <name type="synonym">Cyprinus rohita</name>
    <dbReference type="NCBI Taxonomy" id="84645"/>
    <lineage>
        <taxon>Eukaryota</taxon>
        <taxon>Metazoa</taxon>
        <taxon>Chordata</taxon>
        <taxon>Craniata</taxon>
        <taxon>Vertebrata</taxon>
        <taxon>Euteleostomi</taxon>
        <taxon>Actinopterygii</taxon>
        <taxon>Neopterygii</taxon>
        <taxon>Teleostei</taxon>
        <taxon>Ostariophysi</taxon>
        <taxon>Cypriniformes</taxon>
        <taxon>Cyprinidae</taxon>
        <taxon>Labeoninae</taxon>
        <taxon>Labeonini</taxon>
        <taxon>Labeo</taxon>
    </lineage>
</organism>
<dbReference type="Pfam" id="PF17921">
    <property type="entry name" value="Integrase_H2C2"/>
    <property type="match status" value="1"/>
</dbReference>
<protein>
    <recommendedName>
        <fullName evidence="1">Gypsy retrotransposon integrase-like protein 1</fullName>
    </recommendedName>
</protein>
<dbReference type="Gene3D" id="1.10.340.70">
    <property type="match status" value="1"/>
</dbReference>
<evidence type="ECO:0000259" key="3">
    <source>
        <dbReference type="PROSITE" id="PS50994"/>
    </source>
</evidence>
<dbReference type="Proteomes" id="UP000830375">
    <property type="component" value="Unassembled WGS sequence"/>
</dbReference>
<evidence type="ECO:0000256" key="2">
    <source>
        <dbReference type="SAM" id="MobiDB-lite"/>
    </source>
</evidence>
<dbReference type="Pfam" id="PF00665">
    <property type="entry name" value="rve"/>
    <property type="match status" value="1"/>
</dbReference>
<dbReference type="PROSITE" id="PS50994">
    <property type="entry name" value="INTEGRASE"/>
    <property type="match status" value="1"/>
</dbReference>
<dbReference type="PANTHER" id="PTHR37984:SF5">
    <property type="entry name" value="PROTEIN NYNRIN-LIKE"/>
    <property type="match status" value="1"/>
</dbReference>
<keyword evidence="5" id="KW-1185">Reference proteome</keyword>
<comment type="caution">
    <text evidence="4">The sequence shown here is derived from an EMBL/GenBank/DDBJ whole genome shotgun (WGS) entry which is preliminary data.</text>
</comment>
<feature type="compositionally biased region" description="Pro residues" evidence="2">
    <location>
        <begin position="365"/>
        <end position="377"/>
    </location>
</feature>
<dbReference type="InterPro" id="IPR012337">
    <property type="entry name" value="RNaseH-like_sf"/>
</dbReference>
<feature type="domain" description="Integrase catalytic" evidence="3">
    <location>
        <begin position="131"/>
        <end position="290"/>
    </location>
</feature>
<dbReference type="InterPro" id="IPR050951">
    <property type="entry name" value="Retrovirus_Pol_polyprotein"/>
</dbReference>
<dbReference type="InterPro" id="IPR041588">
    <property type="entry name" value="Integrase_H2C2"/>
</dbReference>